<sequence>MTHTPLRTEPGLRRLSDDQREDPLFIQSIDRALQVLSAFHGTDRALTLSEIARRANIDRSAAQRVVHTLRTLGYMRRDAADRGFLPGVRLLDHALDFLRLDPLVQQATPVLLELRRNAQERVDLSLFDGQRVVYAARMQSKRETFYATLVGHSVPTYCSSGGWAILAALPEAEARALVEASDRRSFTAHTLTATDTIMERVAETRQQGFSCAQEQILVGEIAIGAAVMGADGRPVGAVHLAGSLGEWEAEAFTRRFAPLVVEAARAISRY</sequence>
<dbReference type="EMBL" id="JBHTFQ010000004">
    <property type="protein sequence ID" value="MFC7704253.1"/>
    <property type="molecule type" value="Genomic_DNA"/>
</dbReference>
<dbReference type="InterPro" id="IPR050707">
    <property type="entry name" value="HTH_MetabolicPath_Reg"/>
</dbReference>
<feature type="domain" description="HTH iclR-type" evidence="4">
    <location>
        <begin position="26"/>
        <end position="88"/>
    </location>
</feature>
<dbReference type="RefSeq" id="WP_377402190.1">
    <property type="nucleotide sequence ID" value="NZ_JBHTFQ010000004.1"/>
</dbReference>
<keyword evidence="2" id="KW-0238">DNA-binding</keyword>
<comment type="caution">
    <text evidence="6">The sequence shown here is derived from an EMBL/GenBank/DDBJ whole genome shotgun (WGS) entry which is preliminary data.</text>
</comment>
<evidence type="ECO:0000259" key="5">
    <source>
        <dbReference type="PROSITE" id="PS51078"/>
    </source>
</evidence>
<protein>
    <submittedName>
        <fullName evidence="6">IclR family transcriptional regulator</fullName>
    </submittedName>
</protein>
<dbReference type="InterPro" id="IPR036390">
    <property type="entry name" value="WH_DNA-bd_sf"/>
</dbReference>
<evidence type="ECO:0000256" key="3">
    <source>
        <dbReference type="ARBA" id="ARBA00023163"/>
    </source>
</evidence>
<dbReference type="Gene3D" id="1.10.10.10">
    <property type="entry name" value="Winged helix-like DNA-binding domain superfamily/Winged helix DNA-binding domain"/>
    <property type="match status" value="1"/>
</dbReference>
<dbReference type="PROSITE" id="PS51078">
    <property type="entry name" value="ICLR_ED"/>
    <property type="match status" value="1"/>
</dbReference>
<dbReference type="Proteomes" id="UP001596516">
    <property type="component" value="Unassembled WGS sequence"/>
</dbReference>
<dbReference type="InterPro" id="IPR014757">
    <property type="entry name" value="Tscrpt_reg_IclR_C"/>
</dbReference>
<keyword evidence="1" id="KW-0805">Transcription regulation</keyword>
<evidence type="ECO:0000259" key="4">
    <source>
        <dbReference type="PROSITE" id="PS51077"/>
    </source>
</evidence>
<evidence type="ECO:0000313" key="7">
    <source>
        <dbReference type="Proteomes" id="UP001596516"/>
    </source>
</evidence>
<proteinExistence type="predicted"/>
<dbReference type="InterPro" id="IPR029016">
    <property type="entry name" value="GAF-like_dom_sf"/>
</dbReference>
<dbReference type="InterPro" id="IPR005471">
    <property type="entry name" value="Tscrpt_reg_IclR_N"/>
</dbReference>
<name>A0ABW2UMJ5_9RHOB</name>
<dbReference type="SUPFAM" id="SSF46785">
    <property type="entry name" value="Winged helix' DNA-binding domain"/>
    <property type="match status" value="1"/>
</dbReference>
<evidence type="ECO:0000256" key="1">
    <source>
        <dbReference type="ARBA" id="ARBA00023015"/>
    </source>
</evidence>
<reference evidence="7" key="1">
    <citation type="journal article" date="2019" name="Int. J. Syst. Evol. Microbiol.">
        <title>The Global Catalogue of Microorganisms (GCM) 10K type strain sequencing project: providing services to taxonomists for standard genome sequencing and annotation.</title>
        <authorList>
            <consortium name="The Broad Institute Genomics Platform"/>
            <consortium name="The Broad Institute Genome Sequencing Center for Infectious Disease"/>
            <person name="Wu L."/>
            <person name="Ma J."/>
        </authorList>
    </citation>
    <scope>NUCLEOTIDE SEQUENCE [LARGE SCALE GENOMIC DNA]</scope>
    <source>
        <strain evidence="7">CGMCC 1.12750</strain>
    </source>
</reference>
<keyword evidence="7" id="KW-1185">Reference proteome</keyword>
<dbReference type="Gene3D" id="3.30.450.40">
    <property type="match status" value="1"/>
</dbReference>
<dbReference type="Pfam" id="PF01614">
    <property type="entry name" value="IclR_C"/>
    <property type="match status" value="1"/>
</dbReference>
<evidence type="ECO:0000313" key="6">
    <source>
        <dbReference type="EMBL" id="MFC7704253.1"/>
    </source>
</evidence>
<dbReference type="SUPFAM" id="SSF55781">
    <property type="entry name" value="GAF domain-like"/>
    <property type="match status" value="1"/>
</dbReference>
<dbReference type="InterPro" id="IPR036388">
    <property type="entry name" value="WH-like_DNA-bd_sf"/>
</dbReference>
<organism evidence="6 7">
    <name type="scientific">Plastorhodobacter daqingensis</name>
    <dbReference type="NCBI Taxonomy" id="1387281"/>
    <lineage>
        <taxon>Bacteria</taxon>
        <taxon>Pseudomonadati</taxon>
        <taxon>Pseudomonadota</taxon>
        <taxon>Alphaproteobacteria</taxon>
        <taxon>Rhodobacterales</taxon>
        <taxon>Paracoccaceae</taxon>
        <taxon>Plastorhodobacter</taxon>
    </lineage>
</organism>
<keyword evidence="3" id="KW-0804">Transcription</keyword>
<dbReference type="SMART" id="SM00346">
    <property type="entry name" value="HTH_ICLR"/>
    <property type="match status" value="1"/>
</dbReference>
<dbReference type="PANTHER" id="PTHR30136:SF34">
    <property type="entry name" value="TRANSCRIPTIONAL REGULATOR"/>
    <property type="match status" value="1"/>
</dbReference>
<dbReference type="PROSITE" id="PS51077">
    <property type="entry name" value="HTH_ICLR"/>
    <property type="match status" value="1"/>
</dbReference>
<gene>
    <name evidence="6" type="ORF">ACFQXB_08610</name>
</gene>
<accession>A0ABW2UMJ5</accession>
<evidence type="ECO:0000256" key="2">
    <source>
        <dbReference type="ARBA" id="ARBA00023125"/>
    </source>
</evidence>
<feature type="domain" description="IclR-ED" evidence="5">
    <location>
        <begin position="89"/>
        <end position="270"/>
    </location>
</feature>
<dbReference type="Pfam" id="PF09339">
    <property type="entry name" value="HTH_IclR"/>
    <property type="match status" value="1"/>
</dbReference>
<dbReference type="PANTHER" id="PTHR30136">
    <property type="entry name" value="HELIX-TURN-HELIX TRANSCRIPTIONAL REGULATOR, ICLR FAMILY"/>
    <property type="match status" value="1"/>
</dbReference>